<organism evidence="1 2">
    <name type="scientific">Roseateles rivi</name>
    <dbReference type="NCBI Taxonomy" id="3299028"/>
    <lineage>
        <taxon>Bacteria</taxon>
        <taxon>Pseudomonadati</taxon>
        <taxon>Pseudomonadota</taxon>
        <taxon>Betaproteobacteria</taxon>
        <taxon>Burkholderiales</taxon>
        <taxon>Sphaerotilaceae</taxon>
        <taxon>Roseateles</taxon>
    </lineage>
</organism>
<evidence type="ECO:0000313" key="2">
    <source>
        <dbReference type="Proteomes" id="UP001606099"/>
    </source>
</evidence>
<dbReference type="InterPro" id="IPR012675">
    <property type="entry name" value="Beta-grasp_dom_sf"/>
</dbReference>
<name>A0ABW7FWU8_9BURK</name>
<evidence type="ECO:0000313" key="1">
    <source>
        <dbReference type="EMBL" id="MFG6448784.1"/>
    </source>
</evidence>
<dbReference type="Pfam" id="PF02597">
    <property type="entry name" value="ThiS"/>
    <property type="match status" value="1"/>
</dbReference>
<protein>
    <submittedName>
        <fullName evidence="1">Sulfur carrier protein ThiS</fullName>
    </submittedName>
</protein>
<gene>
    <name evidence="1" type="primary">thiS</name>
    <name evidence="1" type="ORF">ACG0Z6_11115</name>
</gene>
<dbReference type="RefSeq" id="WP_394461349.1">
    <property type="nucleotide sequence ID" value="NZ_JBIGHZ010000004.1"/>
</dbReference>
<dbReference type="InterPro" id="IPR016155">
    <property type="entry name" value="Mopterin_synth/thiamin_S_b"/>
</dbReference>
<dbReference type="InterPro" id="IPR010035">
    <property type="entry name" value="Thi_S"/>
</dbReference>
<dbReference type="SUPFAM" id="SSF54285">
    <property type="entry name" value="MoaD/ThiS"/>
    <property type="match status" value="1"/>
</dbReference>
<dbReference type="InterPro" id="IPR003749">
    <property type="entry name" value="ThiS/MoaD-like"/>
</dbReference>
<dbReference type="Proteomes" id="UP001606099">
    <property type="component" value="Unassembled WGS sequence"/>
</dbReference>
<dbReference type="NCBIfam" id="TIGR01683">
    <property type="entry name" value="thiS"/>
    <property type="match status" value="1"/>
</dbReference>
<dbReference type="CDD" id="cd00565">
    <property type="entry name" value="Ubl_ThiS"/>
    <property type="match status" value="1"/>
</dbReference>
<sequence>MATPIRIWLDDQPHTLPGALSLADFLAQQARAPQSCATALNGQFVPRELRASTELQDGDRVLLFQAIVGG</sequence>
<comment type="caution">
    <text evidence="1">The sequence shown here is derived from an EMBL/GenBank/DDBJ whole genome shotgun (WGS) entry which is preliminary data.</text>
</comment>
<reference evidence="1 2" key="1">
    <citation type="submission" date="2024-08" db="EMBL/GenBank/DDBJ databases">
        <authorList>
            <person name="Lu H."/>
        </authorList>
    </citation>
    <scope>NUCLEOTIDE SEQUENCE [LARGE SCALE GENOMIC DNA]</scope>
    <source>
        <strain evidence="1 2">BYS180W</strain>
    </source>
</reference>
<accession>A0ABW7FWU8</accession>
<dbReference type="PANTHER" id="PTHR34472">
    <property type="entry name" value="SULFUR CARRIER PROTEIN THIS"/>
    <property type="match status" value="1"/>
</dbReference>
<dbReference type="EMBL" id="JBIGHZ010000004">
    <property type="protein sequence ID" value="MFG6448784.1"/>
    <property type="molecule type" value="Genomic_DNA"/>
</dbReference>
<keyword evidence="2" id="KW-1185">Reference proteome</keyword>
<dbReference type="Gene3D" id="3.10.20.30">
    <property type="match status" value="1"/>
</dbReference>
<proteinExistence type="predicted"/>
<dbReference type="PANTHER" id="PTHR34472:SF1">
    <property type="entry name" value="SULFUR CARRIER PROTEIN THIS"/>
    <property type="match status" value="1"/>
</dbReference>